<dbReference type="InterPro" id="IPR038695">
    <property type="entry name" value="Saro_0823-like_sf"/>
</dbReference>
<comment type="caution">
    <text evidence="1">The sequence shown here is derived from an EMBL/GenBank/DDBJ whole genome shotgun (WGS) entry which is preliminary data.</text>
</comment>
<dbReference type="Gene3D" id="2.60.120.1140">
    <property type="entry name" value="Protein of unknown function DUF192"/>
    <property type="match status" value="1"/>
</dbReference>
<dbReference type="STRING" id="1317124.DW2_17140"/>
<organism evidence="1 2">
    <name type="scientific">Thioclava atlantica</name>
    <dbReference type="NCBI Taxonomy" id="1317124"/>
    <lineage>
        <taxon>Bacteria</taxon>
        <taxon>Pseudomonadati</taxon>
        <taxon>Pseudomonadota</taxon>
        <taxon>Alphaproteobacteria</taxon>
        <taxon>Rhodobacterales</taxon>
        <taxon>Paracoccaceae</taxon>
        <taxon>Thioclava</taxon>
    </lineage>
</organism>
<dbReference type="Pfam" id="PF02643">
    <property type="entry name" value="DUF192"/>
    <property type="match status" value="1"/>
</dbReference>
<proteinExistence type="predicted"/>
<gene>
    <name evidence="1" type="ORF">DW2_17140</name>
</gene>
<dbReference type="eggNOG" id="COG1430">
    <property type="taxonomic scope" value="Bacteria"/>
</dbReference>
<keyword evidence="2" id="KW-1185">Reference proteome</keyword>
<dbReference type="EMBL" id="AQRC01000017">
    <property type="protein sequence ID" value="KFE33564.1"/>
    <property type="molecule type" value="Genomic_DNA"/>
</dbReference>
<accession>A0A085TS67</accession>
<dbReference type="Proteomes" id="UP000028607">
    <property type="component" value="Unassembled WGS sequence"/>
</dbReference>
<evidence type="ECO:0000313" key="2">
    <source>
        <dbReference type="Proteomes" id="UP000028607"/>
    </source>
</evidence>
<dbReference type="InterPro" id="IPR003795">
    <property type="entry name" value="DUF192"/>
</dbReference>
<reference evidence="2" key="1">
    <citation type="submission" date="2013-04" db="EMBL/GenBank/DDBJ databases">
        <title>Thioclava sp. 13D2W-2 Genome Sequencing.</title>
        <authorList>
            <person name="Lai Q."/>
            <person name="Li G."/>
            <person name="Shao Z."/>
        </authorList>
    </citation>
    <scope>NUCLEOTIDE SEQUENCE [LARGE SCALE GENOMIC DNA]</scope>
    <source>
        <strain evidence="2">13D2W-2</strain>
    </source>
</reference>
<evidence type="ECO:0000313" key="1">
    <source>
        <dbReference type="EMBL" id="KFE33564.1"/>
    </source>
</evidence>
<dbReference type="PATRIC" id="fig|1317124.6.peg.3454"/>
<dbReference type="PANTHER" id="PTHR37953:SF1">
    <property type="entry name" value="UPF0127 PROTEIN MJ1496"/>
    <property type="match status" value="1"/>
</dbReference>
<sequence length="146" mass="15676">MPGPVRAGEGAQCSEDVAILRTDGKLAQFRVEIADDPDERAQGLMGRESMPTGAGMLFVYPTPREVAFWMHDTPLPLDMLFIDEAGRVVKVAAQTRPNDDTPIPSDMPVRFVLEINAGLAARLGLGPGAQLAHPAIDPARAVFPCK</sequence>
<name>A0A085TS67_9RHOB</name>
<dbReference type="AlphaFoldDB" id="A0A085TS67"/>
<reference evidence="1 2" key="2">
    <citation type="journal article" date="2015" name="Antonie Van Leeuwenhoek">
        <title>Thioclava indica sp. nov., isolated from surface seawater of the Indian Ocean.</title>
        <authorList>
            <person name="Liu Y."/>
            <person name="Lai Q."/>
            <person name="Du J."/>
            <person name="Xu H."/>
            <person name="Jiang L."/>
            <person name="Shao Z."/>
        </authorList>
    </citation>
    <scope>NUCLEOTIDE SEQUENCE [LARGE SCALE GENOMIC DNA]</scope>
    <source>
        <strain evidence="1 2">13D2W-2</strain>
    </source>
</reference>
<evidence type="ECO:0008006" key="3">
    <source>
        <dbReference type="Google" id="ProtNLM"/>
    </source>
</evidence>
<dbReference type="PANTHER" id="PTHR37953">
    <property type="entry name" value="UPF0127 PROTEIN MJ1496"/>
    <property type="match status" value="1"/>
</dbReference>
<protein>
    <recommendedName>
        <fullName evidence="3">DUF192 domain-containing protein</fullName>
    </recommendedName>
</protein>